<protein>
    <recommendedName>
        <fullName evidence="5">Lipoprotein</fullName>
    </recommendedName>
</protein>
<keyword evidence="2" id="KW-0732">Signal</keyword>
<dbReference type="AlphaFoldDB" id="A0A2A4FEB8"/>
<name>A0A2A4FEB8_9BURK</name>
<evidence type="ECO:0000256" key="2">
    <source>
        <dbReference type="SAM" id="SignalP"/>
    </source>
</evidence>
<evidence type="ECO:0008006" key="5">
    <source>
        <dbReference type="Google" id="ProtNLM"/>
    </source>
</evidence>
<evidence type="ECO:0000313" key="4">
    <source>
        <dbReference type="Proteomes" id="UP000217994"/>
    </source>
</evidence>
<dbReference type="Proteomes" id="UP000217994">
    <property type="component" value="Unassembled WGS sequence"/>
</dbReference>
<evidence type="ECO:0000313" key="3">
    <source>
        <dbReference type="EMBL" id="PCE30776.1"/>
    </source>
</evidence>
<evidence type="ECO:0000256" key="1">
    <source>
        <dbReference type="SAM" id="MobiDB-lite"/>
    </source>
</evidence>
<reference evidence="3 4" key="1">
    <citation type="submission" date="2017-01" db="EMBL/GenBank/DDBJ databases">
        <title>Whole-Genome Shotgun Sequencing of Two beta-Proteobacterial Species in Search of the Bulgecin Biosynthetic Cluster.</title>
        <authorList>
            <person name="Horsman M.E."/>
            <person name="Marous D.R."/>
            <person name="Li R."/>
            <person name="Oliver R.A."/>
            <person name="Byun B."/>
            <person name="Emrich S.J."/>
            <person name="Boggess B."/>
            <person name="Townsend C.A."/>
            <person name="Mobashery S."/>
        </authorList>
    </citation>
    <scope>NUCLEOTIDE SEQUENCE [LARGE SCALE GENOMIC DNA]</scope>
    <source>
        <strain evidence="3 4">ATCC 31433</strain>
    </source>
</reference>
<feature type="chain" id="PRO_5012788356" description="Lipoprotein" evidence="2">
    <location>
        <begin position="21"/>
        <end position="98"/>
    </location>
</feature>
<organism evidence="3 4">
    <name type="scientific">Burkholderia ubonensis subsp. mesacidophila</name>
    <dbReference type="NCBI Taxonomy" id="265293"/>
    <lineage>
        <taxon>Bacteria</taxon>
        <taxon>Pseudomonadati</taxon>
        <taxon>Pseudomonadota</taxon>
        <taxon>Betaproteobacteria</taxon>
        <taxon>Burkholderiales</taxon>
        <taxon>Burkholderiaceae</taxon>
        <taxon>Burkholderia</taxon>
        <taxon>Burkholderia cepacia complex</taxon>
    </lineage>
</organism>
<comment type="caution">
    <text evidence="3">The sequence shown here is derived from an EMBL/GenBank/DDBJ whole genome shotgun (WGS) entry which is preliminary data.</text>
</comment>
<dbReference type="GeneID" id="69003245"/>
<accession>A0A2A4FEB8</accession>
<gene>
    <name evidence="3" type="ORF">BZL54_19245</name>
</gene>
<dbReference type="RefSeq" id="WP_084910176.1">
    <property type="nucleotide sequence ID" value="NZ_CP020739.1"/>
</dbReference>
<dbReference type="PROSITE" id="PS51257">
    <property type="entry name" value="PROKAR_LIPOPROTEIN"/>
    <property type="match status" value="1"/>
</dbReference>
<sequence length="98" mass="10310">MKPLLSTVALVVLVAGCSSAPANKPIARQIPPVAHTCAPRASPRATRTDAMSKPPVLSVGVSDPDTQLILPWFLNDIIDAVNTHESAGDFLHAIRSGF</sequence>
<proteinExistence type="predicted"/>
<feature type="region of interest" description="Disordered" evidence="1">
    <location>
        <begin position="37"/>
        <end position="58"/>
    </location>
</feature>
<feature type="signal peptide" evidence="2">
    <location>
        <begin position="1"/>
        <end position="20"/>
    </location>
</feature>
<dbReference type="EMBL" id="MTZU01000056">
    <property type="protein sequence ID" value="PCE30776.1"/>
    <property type="molecule type" value="Genomic_DNA"/>
</dbReference>